<comment type="caution">
    <text evidence="1">The sequence shown here is derived from an EMBL/GenBank/DDBJ whole genome shotgun (WGS) entry which is preliminary data.</text>
</comment>
<dbReference type="Proteomes" id="UP001172457">
    <property type="component" value="Chromosome 5"/>
</dbReference>
<dbReference type="AlphaFoldDB" id="A0AA38T6Q7"/>
<proteinExistence type="predicted"/>
<reference evidence="1" key="1">
    <citation type="submission" date="2023-03" db="EMBL/GenBank/DDBJ databases">
        <title>Chromosome-scale reference genome and RAD-based genetic map of yellow starthistle (Centaurea solstitialis) reveal putative structural variation and QTLs associated with invader traits.</title>
        <authorList>
            <person name="Reatini B."/>
            <person name="Cang F.A."/>
            <person name="Jiang Q."/>
            <person name="Mckibben M.T.W."/>
            <person name="Barker M.S."/>
            <person name="Rieseberg L.H."/>
            <person name="Dlugosch K.M."/>
        </authorList>
    </citation>
    <scope>NUCLEOTIDE SEQUENCE</scope>
    <source>
        <strain evidence="1">CAN-66</strain>
        <tissue evidence="1">Leaf</tissue>
    </source>
</reference>
<name>A0AA38T6Q7_9ASTR</name>
<evidence type="ECO:0000313" key="2">
    <source>
        <dbReference type="Proteomes" id="UP001172457"/>
    </source>
</evidence>
<sequence length="160" mass="17756">MNNAPDCGSPIRTTPSLAFPGLHGSHPSGTHYWGVPPLNVTYRAQSLSTYRHPDGPHTTSPNNFINHMLLTLAPTKPISMKCLADESAVVELGEVELNDKLDYIEEPVQVLDRKTKRLRVESENYMLIGLVGANINSMWLMKLFGDDVYGPSGCRYVDKD</sequence>
<evidence type="ECO:0000313" key="1">
    <source>
        <dbReference type="EMBL" id="KAJ9549160.1"/>
    </source>
</evidence>
<organism evidence="1 2">
    <name type="scientific">Centaurea solstitialis</name>
    <name type="common">yellow star-thistle</name>
    <dbReference type="NCBI Taxonomy" id="347529"/>
    <lineage>
        <taxon>Eukaryota</taxon>
        <taxon>Viridiplantae</taxon>
        <taxon>Streptophyta</taxon>
        <taxon>Embryophyta</taxon>
        <taxon>Tracheophyta</taxon>
        <taxon>Spermatophyta</taxon>
        <taxon>Magnoliopsida</taxon>
        <taxon>eudicotyledons</taxon>
        <taxon>Gunneridae</taxon>
        <taxon>Pentapetalae</taxon>
        <taxon>asterids</taxon>
        <taxon>campanulids</taxon>
        <taxon>Asterales</taxon>
        <taxon>Asteraceae</taxon>
        <taxon>Carduoideae</taxon>
        <taxon>Cardueae</taxon>
        <taxon>Centaureinae</taxon>
        <taxon>Centaurea</taxon>
    </lineage>
</organism>
<keyword evidence="2" id="KW-1185">Reference proteome</keyword>
<gene>
    <name evidence="1" type="ORF">OSB04_021703</name>
</gene>
<dbReference type="EMBL" id="JARYMX010000005">
    <property type="protein sequence ID" value="KAJ9549160.1"/>
    <property type="molecule type" value="Genomic_DNA"/>
</dbReference>
<accession>A0AA38T6Q7</accession>
<protein>
    <submittedName>
        <fullName evidence="1">Uncharacterized protein</fullName>
    </submittedName>
</protein>